<dbReference type="RefSeq" id="XP_033241573.1">
    <property type="nucleotide sequence ID" value="XM_033385682.1"/>
</dbReference>
<dbReference type="PANTHER" id="PTHR33223">
    <property type="entry name" value="CCHC-TYPE DOMAIN-CONTAINING PROTEIN"/>
    <property type="match status" value="1"/>
</dbReference>
<evidence type="ECO:0000256" key="1">
    <source>
        <dbReference type="ARBA" id="ARBA00022801"/>
    </source>
</evidence>
<keyword evidence="5" id="KW-1185">Reference proteome</keyword>
<evidence type="ECO:0000259" key="3">
    <source>
        <dbReference type="PROSITE" id="PS50158"/>
    </source>
</evidence>
<evidence type="ECO:0000313" key="6">
    <source>
        <dbReference type="RefSeq" id="XP_033241573.1"/>
    </source>
</evidence>
<feature type="domain" description="CCHC-type" evidence="3">
    <location>
        <begin position="229"/>
        <end position="244"/>
    </location>
</feature>
<dbReference type="SMART" id="SM00343">
    <property type="entry name" value="ZnF_C2HC"/>
    <property type="match status" value="2"/>
</dbReference>
<dbReference type="InterPro" id="IPR005162">
    <property type="entry name" value="Retrotrans_gag_dom"/>
</dbReference>
<accession>A0A6I8WDW1</accession>
<keyword evidence="2" id="KW-0863">Zinc-finger</keyword>
<dbReference type="Gene3D" id="2.40.70.10">
    <property type="entry name" value="Acid Proteases"/>
    <property type="match status" value="1"/>
</dbReference>
<dbReference type="InParanoid" id="A0A6I8WDW1"/>
<proteinExistence type="predicted"/>
<keyword evidence="2" id="KW-0479">Metal-binding</keyword>
<evidence type="ECO:0000259" key="4">
    <source>
        <dbReference type="PROSITE" id="PS50175"/>
    </source>
</evidence>
<evidence type="ECO:0000256" key="2">
    <source>
        <dbReference type="PROSITE-ProRule" id="PRU00047"/>
    </source>
</evidence>
<dbReference type="GO" id="GO:0003676">
    <property type="term" value="F:nucleic acid binding"/>
    <property type="evidence" value="ECO:0007669"/>
    <property type="project" value="InterPro"/>
</dbReference>
<feature type="domain" description="Peptidase A2" evidence="4">
    <location>
        <begin position="278"/>
        <end position="316"/>
    </location>
</feature>
<dbReference type="Pfam" id="PF00098">
    <property type="entry name" value="zf-CCHC"/>
    <property type="match status" value="2"/>
</dbReference>
<sequence length="398" mass="45711">MYEDTTDFSLNIQSEQLEAPSKMALTLKDIRDSLVEFDGSQHKDINDWLTDFESTAETVQWNALQKFVYGRQLLKGAAKLFVNSQDGLTNWDTLKEALEEEFTEKLSAKQVHTQLENRKKKPNESLVEYFYQMKSLAKKSNLDEDSVIEYIIEGIPDTNQNRSVLYQAKDFKELRDKMKIYEKTSSNLESRLKMKFEKKEQNIRAVEPRCFKCGGKNHLAKDCVEKDIKCFKCEQLGHKANQCKVQKKDIKEISKPQQLVQRMYNRVFKDVRFGNEVISSLFDSGSDICTMSESAYKRAYPVPLRAQVKELVGIGGKRIGTLGFFLVDTELDGIPIEMCFHVVKDRDTLYSAVIGSDVLEVVSVTLGKKGVVFHKFEEVRDNEKRSEIEDSAQTSIAH</sequence>
<dbReference type="InterPro" id="IPR001995">
    <property type="entry name" value="Peptidase_A2_cat"/>
</dbReference>
<dbReference type="KEGG" id="dpo:117185494"/>
<dbReference type="SUPFAM" id="SSF57756">
    <property type="entry name" value="Retrovirus zinc finger-like domains"/>
    <property type="match status" value="1"/>
</dbReference>
<dbReference type="Gene3D" id="4.10.60.10">
    <property type="entry name" value="Zinc finger, CCHC-type"/>
    <property type="match status" value="1"/>
</dbReference>
<reference evidence="6" key="1">
    <citation type="submission" date="2025-08" db="UniProtKB">
        <authorList>
            <consortium name="RefSeq"/>
        </authorList>
    </citation>
    <scope>IDENTIFICATION</scope>
    <source>
        <strain evidence="6">MV-25-SWS-2005</strain>
        <tissue evidence="6">Whole body</tissue>
    </source>
</reference>
<evidence type="ECO:0008006" key="7">
    <source>
        <dbReference type="Google" id="ProtNLM"/>
    </source>
</evidence>
<dbReference type="CDD" id="cd00303">
    <property type="entry name" value="retropepsin_like"/>
    <property type="match status" value="1"/>
</dbReference>
<dbReference type="SUPFAM" id="SSF50630">
    <property type="entry name" value="Acid proteases"/>
    <property type="match status" value="1"/>
</dbReference>
<dbReference type="InterPro" id="IPR001878">
    <property type="entry name" value="Znf_CCHC"/>
</dbReference>
<protein>
    <recommendedName>
        <fullName evidence="7">Gag-Pol polyprotein</fullName>
    </recommendedName>
</protein>
<dbReference type="Pfam" id="PF03732">
    <property type="entry name" value="Retrotrans_gag"/>
    <property type="match status" value="1"/>
</dbReference>
<feature type="domain" description="CCHC-type" evidence="3">
    <location>
        <begin position="209"/>
        <end position="223"/>
    </location>
</feature>
<name>A0A6I8WDW1_DROPS</name>
<dbReference type="GO" id="GO:0008270">
    <property type="term" value="F:zinc ion binding"/>
    <property type="evidence" value="ECO:0007669"/>
    <property type="project" value="UniProtKB-KW"/>
</dbReference>
<dbReference type="GO" id="GO:0004190">
    <property type="term" value="F:aspartic-type endopeptidase activity"/>
    <property type="evidence" value="ECO:0007669"/>
    <property type="project" value="InterPro"/>
</dbReference>
<organism evidence="5 6">
    <name type="scientific">Drosophila pseudoobscura pseudoobscura</name>
    <name type="common">Fruit fly</name>
    <dbReference type="NCBI Taxonomy" id="46245"/>
    <lineage>
        <taxon>Eukaryota</taxon>
        <taxon>Metazoa</taxon>
        <taxon>Ecdysozoa</taxon>
        <taxon>Arthropoda</taxon>
        <taxon>Hexapoda</taxon>
        <taxon>Insecta</taxon>
        <taxon>Pterygota</taxon>
        <taxon>Neoptera</taxon>
        <taxon>Endopterygota</taxon>
        <taxon>Diptera</taxon>
        <taxon>Brachycera</taxon>
        <taxon>Muscomorpha</taxon>
        <taxon>Ephydroidea</taxon>
        <taxon>Drosophilidae</taxon>
        <taxon>Drosophila</taxon>
        <taxon>Sophophora</taxon>
    </lineage>
</organism>
<dbReference type="AlphaFoldDB" id="A0A6I8WDW1"/>
<dbReference type="Proteomes" id="UP000001819">
    <property type="component" value="Unplaced"/>
</dbReference>
<keyword evidence="1" id="KW-0378">Hydrolase</keyword>
<dbReference type="InterPro" id="IPR036875">
    <property type="entry name" value="Znf_CCHC_sf"/>
</dbReference>
<dbReference type="PANTHER" id="PTHR33223:SF6">
    <property type="entry name" value="CCHC-TYPE DOMAIN-CONTAINING PROTEIN"/>
    <property type="match status" value="1"/>
</dbReference>
<dbReference type="InterPro" id="IPR021109">
    <property type="entry name" value="Peptidase_aspartic_dom_sf"/>
</dbReference>
<gene>
    <name evidence="6" type="primary">LOC117185494</name>
</gene>
<dbReference type="PROSITE" id="PS50158">
    <property type="entry name" value="ZF_CCHC"/>
    <property type="match status" value="2"/>
</dbReference>
<keyword evidence="2" id="KW-0862">Zinc</keyword>
<dbReference type="PROSITE" id="PS50175">
    <property type="entry name" value="ASP_PROT_RETROV"/>
    <property type="match status" value="1"/>
</dbReference>
<evidence type="ECO:0000313" key="5">
    <source>
        <dbReference type="Proteomes" id="UP000001819"/>
    </source>
</evidence>
<dbReference type="GO" id="GO:0006508">
    <property type="term" value="P:proteolysis"/>
    <property type="evidence" value="ECO:0007669"/>
    <property type="project" value="InterPro"/>
</dbReference>